<evidence type="ECO:0000256" key="5">
    <source>
        <dbReference type="SAM" id="Coils"/>
    </source>
</evidence>
<dbReference type="InterPro" id="IPR002523">
    <property type="entry name" value="MgTranspt_CorA/ZnTranspt_ZntB"/>
</dbReference>
<dbReference type="EMBL" id="CAJVRL010000045">
    <property type="protein sequence ID" value="CAG8952023.1"/>
    <property type="molecule type" value="Genomic_DNA"/>
</dbReference>
<dbReference type="AlphaFoldDB" id="A0A9N9KS70"/>
<dbReference type="Pfam" id="PF01544">
    <property type="entry name" value="CorA"/>
    <property type="match status" value="1"/>
</dbReference>
<keyword evidence="3 6" id="KW-1133">Transmembrane helix</keyword>
<dbReference type="OrthoDB" id="3560579at2759"/>
<name>A0A9N9KS70_9HELO</name>
<evidence type="ECO:0000313" key="8">
    <source>
        <dbReference type="Proteomes" id="UP000696280"/>
    </source>
</evidence>
<accession>A0A9N9KS70</accession>
<protein>
    <submittedName>
        <fullName evidence="7">Uncharacterized protein</fullName>
    </submittedName>
</protein>
<dbReference type="Gene3D" id="1.20.58.340">
    <property type="entry name" value="Magnesium transport protein CorA, transmembrane region"/>
    <property type="match status" value="1"/>
</dbReference>
<dbReference type="PANTHER" id="PTHR47685:SF1">
    <property type="entry name" value="MAGNESIUM TRANSPORT PROTEIN CORA"/>
    <property type="match status" value="1"/>
</dbReference>
<keyword evidence="4 6" id="KW-0472">Membrane</keyword>
<evidence type="ECO:0000256" key="3">
    <source>
        <dbReference type="ARBA" id="ARBA00022989"/>
    </source>
</evidence>
<dbReference type="GO" id="GO:0016020">
    <property type="term" value="C:membrane"/>
    <property type="evidence" value="ECO:0007669"/>
    <property type="project" value="UniProtKB-SubCell"/>
</dbReference>
<dbReference type="InterPro" id="IPR045863">
    <property type="entry name" value="CorA_TM1_TM2"/>
</dbReference>
<comment type="subcellular location">
    <subcellularLocation>
        <location evidence="1">Membrane</location>
        <topology evidence="1">Multi-pass membrane protein</topology>
    </subcellularLocation>
</comment>
<evidence type="ECO:0000256" key="4">
    <source>
        <dbReference type="ARBA" id="ARBA00023136"/>
    </source>
</evidence>
<dbReference type="InterPro" id="IPR050829">
    <property type="entry name" value="CorA_MIT"/>
</dbReference>
<keyword evidence="5" id="KW-0175">Coiled coil</keyword>
<feature type="transmembrane region" description="Helical" evidence="6">
    <location>
        <begin position="348"/>
        <end position="370"/>
    </location>
</feature>
<proteinExistence type="predicted"/>
<dbReference type="GO" id="GO:0046873">
    <property type="term" value="F:metal ion transmembrane transporter activity"/>
    <property type="evidence" value="ECO:0007669"/>
    <property type="project" value="InterPro"/>
</dbReference>
<evidence type="ECO:0000313" key="7">
    <source>
        <dbReference type="EMBL" id="CAG8952023.1"/>
    </source>
</evidence>
<evidence type="ECO:0000256" key="6">
    <source>
        <dbReference type="SAM" id="Phobius"/>
    </source>
</evidence>
<feature type="coiled-coil region" evidence="5">
    <location>
        <begin position="280"/>
        <end position="307"/>
    </location>
</feature>
<dbReference type="SUPFAM" id="SSF144083">
    <property type="entry name" value="Magnesium transport protein CorA, transmembrane region"/>
    <property type="match status" value="1"/>
</dbReference>
<reference evidence="7" key="1">
    <citation type="submission" date="2021-07" db="EMBL/GenBank/DDBJ databases">
        <authorList>
            <person name="Durling M."/>
        </authorList>
    </citation>
    <scope>NUCLEOTIDE SEQUENCE</scope>
</reference>
<gene>
    <name evidence="7" type="ORF">HYFRA_00000759</name>
</gene>
<dbReference type="Proteomes" id="UP000696280">
    <property type="component" value="Unassembled WGS sequence"/>
</dbReference>
<sequence>MDYYTDKTLLQNRLDLKPPLHPRRTLDQYYYWTLKDVETQDKSQVVYRATAPKKHLTDQFAKRDLECRECLQDIRVVPRLLMVDQLWLWILDGSQEPFNTPVVFLQLMERLKLRGKNELDNSDVHRRLRIRLNDVQKQEIHTAYDLAIVIIDQCSQVFFDRTTIRSLRPQVLEIFAHAIGDVSFKQIISFNHFLEYTRLFSVAYKTRSQKKTAIKHQSIIDINTEVKLLQEIKDILDELKIMINVLKEQQSVCKAFTRNMKSILAAASDPFSDTRFRQTRASLNDLLEGINERILELQRLADTATETSSALNDLLGLKQQQMGVVEARLEARETVEQGREVLRQGRTIMLFTVVTIVFMPLSFVTGIFGMNVAELNDGNLNIRQELTYMCEQLTIR</sequence>
<dbReference type="PANTHER" id="PTHR47685">
    <property type="entry name" value="MAGNESIUM TRANSPORT PROTEIN CORA"/>
    <property type="match status" value="1"/>
</dbReference>
<comment type="caution">
    <text evidence="7">The sequence shown here is derived from an EMBL/GenBank/DDBJ whole genome shotgun (WGS) entry which is preliminary data.</text>
</comment>
<keyword evidence="2 6" id="KW-0812">Transmembrane</keyword>
<keyword evidence="8" id="KW-1185">Reference proteome</keyword>
<organism evidence="7 8">
    <name type="scientific">Hymenoscyphus fraxineus</name>
    <dbReference type="NCBI Taxonomy" id="746836"/>
    <lineage>
        <taxon>Eukaryota</taxon>
        <taxon>Fungi</taxon>
        <taxon>Dikarya</taxon>
        <taxon>Ascomycota</taxon>
        <taxon>Pezizomycotina</taxon>
        <taxon>Leotiomycetes</taxon>
        <taxon>Helotiales</taxon>
        <taxon>Helotiaceae</taxon>
        <taxon>Hymenoscyphus</taxon>
    </lineage>
</organism>
<evidence type="ECO:0000256" key="1">
    <source>
        <dbReference type="ARBA" id="ARBA00004141"/>
    </source>
</evidence>
<evidence type="ECO:0000256" key="2">
    <source>
        <dbReference type="ARBA" id="ARBA00022692"/>
    </source>
</evidence>